<proteinExistence type="predicted"/>
<reference evidence="1" key="1">
    <citation type="journal article" date="2021" name="Proc. Natl. Acad. Sci. U.S.A.">
        <title>A Catalog of Tens of Thousands of Viruses from Human Metagenomes Reveals Hidden Associations with Chronic Diseases.</title>
        <authorList>
            <person name="Tisza M.J."/>
            <person name="Buck C.B."/>
        </authorList>
    </citation>
    <scope>NUCLEOTIDE SEQUENCE</scope>
    <source>
        <strain evidence="1">CtARy1</strain>
    </source>
</reference>
<accession>A0A8S5TSS5</accession>
<dbReference type="EMBL" id="BK015920">
    <property type="protein sequence ID" value="DAF85215.1"/>
    <property type="molecule type" value="Genomic_DNA"/>
</dbReference>
<name>A0A8S5TSS5_9CAUD</name>
<evidence type="ECO:0000313" key="1">
    <source>
        <dbReference type="EMBL" id="DAF85215.1"/>
    </source>
</evidence>
<organism evidence="1">
    <name type="scientific">Podoviridae sp. ctARy1</name>
    <dbReference type="NCBI Taxonomy" id="2825228"/>
    <lineage>
        <taxon>Viruses</taxon>
        <taxon>Duplodnaviria</taxon>
        <taxon>Heunggongvirae</taxon>
        <taxon>Uroviricota</taxon>
        <taxon>Caudoviricetes</taxon>
    </lineage>
</organism>
<sequence>MIYKHPGMANWRLSPKSRPECFCFEPICGLTA</sequence>
<protein>
    <submittedName>
        <fullName evidence="1">Uncharacterized protein</fullName>
    </submittedName>
</protein>